<accession>A0ABN2X5L2</accession>
<dbReference type="PANTHER" id="PTHR31902">
    <property type="entry name" value="ACTIN PATCHES DISTAL PROTEIN 1"/>
    <property type="match status" value="1"/>
</dbReference>
<name>A0ABN2X5L2_9ACTN</name>
<evidence type="ECO:0000313" key="2">
    <source>
        <dbReference type="Proteomes" id="UP001501161"/>
    </source>
</evidence>
<protein>
    <submittedName>
        <fullName evidence="1">Sucrase ferredoxin</fullName>
    </submittedName>
</protein>
<dbReference type="Proteomes" id="UP001501161">
    <property type="component" value="Unassembled WGS sequence"/>
</dbReference>
<dbReference type="EMBL" id="BAAAMQ010000009">
    <property type="protein sequence ID" value="GAA2103762.1"/>
    <property type="molecule type" value="Genomic_DNA"/>
</dbReference>
<dbReference type="InterPro" id="IPR009737">
    <property type="entry name" value="Aim32/Apd1-like"/>
</dbReference>
<dbReference type="PANTHER" id="PTHR31902:SF22">
    <property type="entry name" value="SLL1203 PROTEIN"/>
    <property type="match status" value="1"/>
</dbReference>
<reference evidence="1 2" key="1">
    <citation type="journal article" date="2019" name="Int. J. Syst. Evol. Microbiol.">
        <title>The Global Catalogue of Microorganisms (GCM) 10K type strain sequencing project: providing services to taxonomists for standard genome sequencing and annotation.</title>
        <authorList>
            <consortium name="The Broad Institute Genomics Platform"/>
            <consortium name="The Broad Institute Genome Sequencing Center for Infectious Disease"/>
            <person name="Wu L."/>
            <person name="Ma J."/>
        </authorList>
    </citation>
    <scope>NUCLEOTIDE SEQUENCE [LARGE SCALE GENOMIC DNA]</scope>
    <source>
        <strain evidence="1 2">JCM 13813</strain>
    </source>
</reference>
<dbReference type="CDD" id="cd03062">
    <property type="entry name" value="TRX_Fd_Sucrase"/>
    <property type="match status" value="1"/>
</dbReference>
<dbReference type="Pfam" id="PF06999">
    <property type="entry name" value="Suc_Fer-like"/>
    <property type="match status" value="1"/>
</dbReference>
<dbReference type="RefSeq" id="WP_231250627.1">
    <property type="nucleotide sequence ID" value="NZ_BAAAMQ010000009.1"/>
</dbReference>
<keyword evidence="2" id="KW-1185">Reference proteome</keyword>
<dbReference type="SUPFAM" id="SSF52833">
    <property type="entry name" value="Thioredoxin-like"/>
    <property type="match status" value="1"/>
</dbReference>
<gene>
    <name evidence="1" type="ORF">GCM10009726_15530</name>
</gene>
<evidence type="ECO:0000313" key="1">
    <source>
        <dbReference type="EMBL" id="GAA2103762.1"/>
    </source>
</evidence>
<sequence length="296" mass="31258">MTGFRCAAASLERADDLAGTASTVRSFLLVEHAGPWGADALRDARLPDGLGARLADAGRRAGVRVLLVRRPGRRSAETEGTRVFAARAAGVDSWLASAVLDRVDDVADLDLAALREGPPAGLEPHPEPVLAVCTHGRHDACCAELGRPVALALAASGHAEATWECSHIGGDRFAGNLLVLPRAHYYGRLDPASALEVADAVADGRLALDHLRGRSDVAMPVQAAEIDVRHRFGLTGLDDVRPTAARTEADVTTVSLEAAGRPVRVRVRRLLGDPGRLTCGAVRDNPVPRFEVEPAD</sequence>
<comment type="caution">
    <text evidence="1">The sequence shown here is derived from an EMBL/GenBank/DDBJ whole genome shotgun (WGS) entry which is preliminary data.</text>
</comment>
<dbReference type="InterPro" id="IPR036249">
    <property type="entry name" value="Thioredoxin-like_sf"/>
</dbReference>
<proteinExistence type="predicted"/>
<organism evidence="1 2">
    <name type="scientific">Nocardioides furvisabuli</name>
    <dbReference type="NCBI Taxonomy" id="375542"/>
    <lineage>
        <taxon>Bacteria</taxon>
        <taxon>Bacillati</taxon>
        <taxon>Actinomycetota</taxon>
        <taxon>Actinomycetes</taxon>
        <taxon>Propionibacteriales</taxon>
        <taxon>Nocardioidaceae</taxon>
        <taxon>Nocardioides</taxon>
    </lineage>
</organism>